<keyword evidence="1" id="KW-0472">Membrane</keyword>
<feature type="transmembrane region" description="Helical" evidence="1">
    <location>
        <begin position="16"/>
        <end position="35"/>
    </location>
</feature>
<evidence type="ECO:0000313" key="2">
    <source>
        <dbReference type="EMBL" id="MCM1992524.1"/>
    </source>
</evidence>
<protein>
    <submittedName>
        <fullName evidence="2">Sporulation protein YunB</fullName>
    </submittedName>
</protein>
<keyword evidence="1" id="KW-0812">Transmembrane</keyword>
<dbReference type="AlphaFoldDB" id="A0A9J6P8J7"/>
<evidence type="ECO:0000313" key="3">
    <source>
        <dbReference type="Proteomes" id="UP001056429"/>
    </source>
</evidence>
<accession>A0A9J6P8J7</accession>
<dbReference type="NCBIfam" id="TIGR02832">
    <property type="entry name" value="spo_yunB"/>
    <property type="match status" value="1"/>
</dbReference>
<dbReference type="EMBL" id="JAGSOJ010000006">
    <property type="protein sequence ID" value="MCM1992524.1"/>
    <property type="molecule type" value="Genomic_DNA"/>
</dbReference>
<dbReference type="PIRSF" id="PIRSF021383">
    <property type="entry name" value="YunB"/>
    <property type="match status" value="1"/>
</dbReference>
<name>A0A9J6P8J7_9CLOT</name>
<dbReference type="Pfam" id="PF09560">
    <property type="entry name" value="Spore_YunB"/>
    <property type="match status" value="1"/>
</dbReference>
<gene>
    <name evidence="2" type="primary">yunB</name>
    <name evidence="2" type="ORF">KDK92_22650</name>
</gene>
<keyword evidence="3" id="KW-1185">Reference proteome</keyword>
<sequence>MGYKKRIRKKKSFRRKLVIILIIIFILSTVFIYLFDHIVTPTVMAVSEAEMKAKSLEVINKSIIDEFTENFDYNEVITIERDNDGSIVLLKADTLKLNKIACTVALKSQTELNELGNVGIKLPIGYITRNNILSYLGPPITVKMQPLGYVEANYISNFESAGINQTRHKIYVNVKSRVRIILPLMSKDIEVSHQIAIAETIIVGKVPETALQLNLDKAGFNLNSAGSL</sequence>
<reference evidence="2" key="1">
    <citation type="journal article" date="2021" name="mSystems">
        <title>Bacteria and Archaea Synergistically Convert Glycine Betaine to Biogenic Methane in the Formosa Cold Seep of the South China Sea.</title>
        <authorList>
            <person name="Li L."/>
            <person name="Zhang W."/>
            <person name="Zhang S."/>
            <person name="Song L."/>
            <person name="Sun Q."/>
            <person name="Zhang H."/>
            <person name="Xiang H."/>
            <person name="Dong X."/>
        </authorList>
    </citation>
    <scope>NUCLEOTIDE SEQUENCE</scope>
    <source>
        <strain evidence="2">ZWT</strain>
    </source>
</reference>
<reference evidence="2" key="2">
    <citation type="submission" date="2021-04" db="EMBL/GenBank/DDBJ databases">
        <authorList>
            <person name="Dong X."/>
        </authorList>
    </citation>
    <scope>NUCLEOTIDE SEQUENCE</scope>
    <source>
        <strain evidence="2">ZWT</strain>
    </source>
</reference>
<proteinExistence type="predicted"/>
<organism evidence="2 3">
    <name type="scientific">Oceanirhabdus seepicola</name>
    <dbReference type="NCBI Taxonomy" id="2828781"/>
    <lineage>
        <taxon>Bacteria</taxon>
        <taxon>Bacillati</taxon>
        <taxon>Bacillota</taxon>
        <taxon>Clostridia</taxon>
        <taxon>Eubacteriales</taxon>
        <taxon>Clostridiaceae</taxon>
        <taxon>Oceanirhabdus</taxon>
    </lineage>
</organism>
<dbReference type="Proteomes" id="UP001056429">
    <property type="component" value="Unassembled WGS sequence"/>
</dbReference>
<comment type="caution">
    <text evidence="2">The sequence shown here is derived from an EMBL/GenBank/DDBJ whole genome shotgun (WGS) entry which is preliminary data.</text>
</comment>
<evidence type="ECO:0000256" key="1">
    <source>
        <dbReference type="SAM" id="Phobius"/>
    </source>
</evidence>
<keyword evidence="1" id="KW-1133">Transmembrane helix</keyword>
<dbReference type="InterPro" id="IPR014197">
    <property type="entry name" value="Sporulation_prot_YunB"/>
</dbReference>
<dbReference type="RefSeq" id="WP_250861688.1">
    <property type="nucleotide sequence ID" value="NZ_JAGSOJ010000006.1"/>
</dbReference>